<dbReference type="OrthoDB" id="5105661at2759"/>
<feature type="compositionally biased region" description="Pro residues" evidence="1">
    <location>
        <begin position="46"/>
        <end position="55"/>
    </location>
</feature>
<reference evidence="2" key="1">
    <citation type="submission" date="2022-10" db="EMBL/GenBank/DDBJ databases">
        <title>Tapping the CABI collections for fungal endophytes: first genome assemblies for Collariella, Neodidymelliopsis, Ascochyta clinopodiicola, Didymella pomorum, Didymosphaeria variabile, Neocosmospora piperis and Neocucurbitaria cava.</title>
        <authorList>
            <person name="Hill R."/>
        </authorList>
    </citation>
    <scope>NUCLEOTIDE SEQUENCE</scope>
    <source>
        <strain evidence="2">IMI 366586</strain>
    </source>
</reference>
<protein>
    <submittedName>
        <fullName evidence="2">Uncharacterized protein</fullName>
    </submittedName>
</protein>
<comment type="caution">
    <text evidence="2">The sequence shown here is derived from an EMBL/GenBank/DDBJ whole genome shotgun (WGS) entry which is preliminary data.</text>
</comment>
<dbReference type="EMBL" id="JAPEUR010000354">
    <property type="protein sequence ID" value="KAJ4310905.1"/>
    <property type="molecule type" value="Genomic_DNA"/>
</dbReference>
<evidence type="ECO:0000313" key="2">
    <source>
        <dbReference type="EMBL" id="KAJ4310905.1"/>
    </source>
</evidence>
<gene>
    <name evidence="2" type="ORF">N0V84_010726</name>
</gene>
<keyword evidence="3" id="KW-1185">Reference proteome</keyword>
<evidence type="ECO:0000313" key="3">
    <source>
        <dbReference type="Proteomes" id="UP001140502"/>
    </source>
</evidence>
<feature type="compositionally biased region" description="Low complexity" evidence="1">
    <location>
        <begin position="78"/>
        <end position="98"/>
    </location>
</feature>
<dbReference type="AlphaFoldDB" id="A0A9W8W1C8"/>
<evidence type="ECO:0000256" key="1">
    <source>
        <dbReference type="SAM" id="MobiDB-lite"/>
    </source>
</evidence>
<feature type="region of interest" description="Disordered" evidence="1">
    <location>
        <begin position="16"/>
        <end position="108"/>
    </location>
</feature>
<proteinExistence type="predicted"/>
<organism evidence="2 3">
    <name type="scientific">Fusarium piperis</name>
    <dbReference type="NCBI Taxonomy" id="1435070"/>
    <lineage>
        <taxon>Eukaryota</taxon>
        <taxon>Fungi</taxon>
        <taxon>Dikarya</taxon>
        <taxon>Ascomycota</taxon>
        <taxon>Pezizomycotina</taxon>
        <taxon>Sordariomycetes</taxon>
        <taxon>Hypocreomycetidae</taxon>
        <taxon>Hypocreales</taxon>
        <taxon>Nectriaceae</taxon>
        <taxon>Fusarium</taxon>
        <taxon>Fusarium solani species complex</taxon>
    </lineage>
</organism>
<sequence length="125" mass="13292">MPLLHKTAASLLSCLPVPRPQKSHSAAAVDLQDDPKSTSAASRPSSPSPSPPPPPEEIELDVLTSKPAPPPTRPRLYSTLSNSTTSSESSPISESCNSGFFIDSSGLTSEERRKLVEEILQELEA</sequence>
<dbReference type="Proteomes" id="UP001140502">
    <property type="component" value="Unassembled WGS sequence"/>
</dbReference>
<name>A0A9W8W1C8_9HYPO</name>
<accession>A0A9W8W1C8</accession>